<sequence>MRIVGIFILTVIFSVGFSCTSESPMKETKTKDQISVHVNANQQIRVNGELCSLDDFSKIVEKAKEEIGGKEIFISLTVGDNVKMGLIADIQSSLKELDLRKILYRSGLTNKS</sequence>
<protein>
    <submittedName>
        <fullName evidence="1">Uncharacterized protein</fullName>
    </submittedName>
</protein>
<dbReference type="Proteomes" id="UP000647133">
    <property type="component" value="Unassembled WGS sequence"/>
</dbReference>
<keyword evidence="2" id="KW-1185">Reference proteome</keyword>
<organism evidence="1 2">
    <name type="scientific">Echinicola arenosa</name>
    <dbReference type="NCBI Taxonomy" id="2774144"/>
    <lineage>
        <taxon>Bacteria</taxon>
        <taxon>Pseudomonadati</taxon>
        <taxon>Bacteroidota</taxon>
        <taxon>Cytophagia</taxon>
        <taxon>Cytophagales</taxon>
        <taxon>Cyclobacteriaceae</taxon>
        <taxon>Echinicola</taxon>
    </lineage>
</organism>
<proteinExistence type="predicted"/>
<comment type="caution">
    <text evidence="1">The sequence shown here is derived from an EMBL/GenBank/DDBJ whole genome shotgun (WGS) entry which is preliminary data.</text>
</comment>
<evidence type="ECO:0000313" key="1">
    <source>
        <dbReference type="EMBL" id="MBD8488753.1"/>
    </source>
</evidence>
<reference evidence="1 2" key="1">
    <citation type="submission" date="2020-09" db="EMBL/GenBank/DDBJ databases">
        <title>Echinicola sp. CAU 1574 isolated from sand of Sido Beach.</title>
        <authorList>
            <person name="Kim W."/>
        </authorList>
    </citation>
    <scope>NUCLEOTIDE SEQUENCE [LARGE SCALE GENOMIC DNA]</scope>
    <source>
        <strain evidence="1 2">CAU 1574</strain>
    </source>
</reference>
<dbReference type="PROSITE" id="PS51257">
    <property type="entry name" value="PROKAR_LIPOPROTEIN"/>
    <property type="match status" value="1"/>
</dbReference>
<name>A0ABR9AIZ3_9BACT</name>
<gene>
    <name evidence="1" type="ORF">IFO69_08355</name>
</gene>
<dbReference type="RefSeq" id="WP_192009605.1">
    <property type="nucleotide sequence ID" value="NZ_JACYTQ010000002.1"/>
</dbReference>
<accession>A0ABR9AIZ3</accession>
<dbReference type="EMBL" id="JACYTQ010000002">
    <property type="protein sequence ID" value="MBD8488753.1"/>
    <property type="molecule type" value="Genomic_DNA"/>
</dbReference>
<evidence type="ECO:0000313" key="2">
    <source>
        <dbReference type="Proteomes" id="UP000647133"/>
    </source>
</evidence>